<keyword evidence="4" id="KW-1133">Transmembrane helix</keyword>
<name>A0ABY6KNC9_9ARAC</name>
<evidence type="ECO:0000313" key="9">
    <source>
        <dbReference type="Proteomes" id="UP001235939"/>
    </source>
</evidence>
<evidence type="ECO:0000256" key="3">
    <source>
        <dbReference type="ARBA" id="ARBA00022692"/>
    </source>
</evidence>
<dbReference type="EMBL" id="CP092868">
    <property type="protein sequence ID" value="UYV68655.1"/>
    <property type="molecule type" value="Genomic_DNA"/>
</dbReference>
<organism evidence="8 9">
    <name type="scientific">Cordylochernes scorpioides</name>
    <dbReference type="NCBI Taxonomy" id="51811"/>
    <lineage>
        <taxon>Eukaryota</taxon>
        <taxon>Metazoa</taxon>
        <taxon>Ecdysozoa</taxon>
        <taxon>Arthropoda</taxon>
        <taxon>Chelicerata</taxon>
        <taxon>Arachnida</taxon>
        <taxon>Pseudoscorpiones</taxon>
        <taxon>Cheliferoidea</taxon>
        <taxon>Chernetidae</taxon>
        <taxon>Cordylochernes</taxon>
    </lineage>
</organism>
<evidence type="ECO:0000313" key="8">
    <source>
        <dbReference type="EMBL" id="UYV68655.1"/>
    </source>
</evidence>
<dbReference type="SUPFAM" id="SSF52833">
    <property type="entry name" value="Thioredoxin-like"/>
    <property type="match status" value="1"/>
</dbReference>
<evidence type="ECO:0000256" key="4">
    <source>
        <dbReference type="ARBA" id="ARBA00022989"/>
    </source>
</evidence>
<dbReference type="PANTHER" id="PTHR43920">
    <property type="entry name" value="CHLORIDE INTRACELLULAR CHANNEL, ISOFORM A"/>
    <property type="match status" value="1"/>
</dbReference>
<sequence length="243" mass="27889">MEDRDHLPEIILFVKAGADGKRYGACPFCQRIFMILMHKSQEGLLHFKVATVNLSKPPEEFKKAGLRRIPAIISADGGLDNVDDIVDYLDANFPSTSLAYDNSTAEISCKDIFQKFCFFIKEVSKDSASLAIELKRLNQYIVNTNTKFLCSDHLCHLDCEVLPKIHHVRIATMYLKNYKFPDELIGLKTYLTNAYNHEIFIKTCPSDQEIVFHWADKPETPTLSHERHSQMIKEEPKYTFALP</sequence>
<proteinExistence type="inferred from homology"/>
<dbReference type="InterPro" id="IPR036249">
    <property type="entry name" value="Thioredoxin-like_sf"/>
</dbReference>
<comment type="subcellular location">
    <subcellularLocation>
        <location evidence="1">Membrane</location>
        <topology evidence="1">Single-pass membrane protein</topology>
    </subcellularLocation>
</comment>
<evidence type="ECO:0000256" key="2">
    <source>
        <dbReference type="ARBA" id="ARBA00007655"/>
    </source>
</evidence>
<dbReference type="InterPro" id="IPR036282">
    <property type="entry name" value="Glutathione-S-Trfase_C_sf"/>
</dbReference>
<dbReference type="Gene3D" id="3.40.30.10">
    <property type="entry name" value="Glutaredoxin"/>
    <property type="match status" value="1"/>
</dbReference>
<evidence type="ECO:0000256" key="5">
    <source>
        <dbReference type="ARBA" id="ARBA00023136"/>
    </source>
</evidence>
<comment type="similarity">
    <text evidence="2">Belongs to the chloride channel CLIC family.</text>
</comment>
<protein>
    <submittedName>
        <fullName evidence="8">CLIC6</fullName>
    </submittedName>
</protein>
<dbReference type="PANTHER" id="PTHR43920:SF5">
    <property type="entry name" value="CHLORIDE INTRACELLULAR CHANNEL CLIC"/>
    <property type="match status" value="1"/>
</dbReference>
<dbReference type="Proteomes" id="UP001235939">
    <property type="component" value="Chromosome 06"/>
</dbReference>
<dbReference type="Gene3D" id="1.20.1050.10">
    <property type="match status" value="1"/>
</dbReference>
<evidence type="ECO:0000259" key="6">
    <source>
        <dbReference type="Pfam" id="PF22441"/>
    </source>
</evidence>
<keyword evidence="3" id="KW-0812">Transmembrane</keyword>
<keyword evidence="5" id="KW-0472">Membrane</keyword>
<dbReference type="EMBL" id="CP092868">
    <property type="protein sequence ID" value="UYV68651.1"/>
    <property type="molecule type" value="Genomic_DNA"/>
</dbReference>
<feature type="domain" description="CLIC N-terminal" evidence="6">
    <location>
        <begin position="8"/>
        <end position="90"/>
    </location>
</feature>
<dbReference type="Pfam" id="PF22441">
    <property type="entry name" value="CLIC-like_N"/>
    <property type="match status" value="1"/>
</dbReference>
<keyword evidence="9" id="KW-1185">Reference proteome</keyword>
<accession>A0ABY6KNC9</accession>
<gene>
    <name evidence="7" type="ORF">LAZ67_6000347</name>
    <name evidence="8" type="ORF">LAZ67_6000354</name>
</gene>
<reference evidence="8 9" key="1">
    <citation type="submission" date="2022-01" db="EMBL/GenBank/DDBJ databases">
        <title>A chromosomal length assembly of Cordylochernes scorpioides.</title>
        <authorList>
            <person name="Zeh D."/>
            <person name="Zeh J."/>
        </authorList>
    </citation>
    <scope>NUCLEOTIDE SEQUENCE [LARGE SCALE GENOMIC DNA]</scope>
    <source>
        <strain evidence="8">IN4F17</strain>
        <tissue evidence="8">Whole Body</tissue>
    </source>
</reference>
<evidence type="ECO:0000256" key="1">
    <source>
        <dbReference type="ARBA" id="ARBA00004167"/>
    </source>
</evidence>
<dbReference type="SUPFAM" id="SSF47616">
    <property type="entry name" value="GST C-terminal domain-like"/>
    <property type="match status" value="1"/>
</dbReference>
<evidence type="ECO:0000313" key="7">
    <source>
        <dbReference type="EMBL" id="UYV68651.1"/>
    </source>
</evidence>
<dbReference type="InterPro" id="IPR053823">
    <property type="entry name" value="CLIC_N"/>
</dbReference>